<dbReference type="PANTHER" id="PTHR10073:SF47">
    <property type="entry name" value="DNA MISMATCH REPAIR PROTEIN MLH3"/>
    <property type="match status" value="1"/>
</dbReference>
<dbReference type="GO" id="GO:0030983">
    <property type="term" value="F:mismatched DNA binding"/>
    <property type="evidence" value="ECO:0007669"/>
    <property type="project" value="InterPro"/>
</dbReference>
<dbReference type="FunFam" id="3.30.1370.100:FF:000007">
    <property type="entry name" value="MUTL protein homolog 3"/>
    <property type="match status" value="1"/>
</dbReference>
<dbReference type="Pfam" id="PF13589">
    <property type="entry name" value="HATPase_c_3"/>
    <property type="match status" value="1"/>
</dbReference>
<feature type="non-terminal residue" evidence="5">
    <location>
        <position position="1"/>
    </location>
</feature>
<evidence type="ECO:0000256" key="2">
    <source>
        <dbReference type="ARBA" id="ARBA00022763"/>
    </source>
</evidence>
<dbReference type="Gene3D" id="3.30.565.10">
    <property type="entry name" value="Histidine kinase-like ATPase, C-terminal domain"/>
    <property type="match status" value="1"/>
</dbReference>
<dbReference type="GO" id="GO:0005524">
    <property type="term" value="F:ATP binding"/>
    <property type="evidence" value="ECO:0007669"/>
    <property type="project" value="InterPro"/>
</dbReference>
<dbReference type="Gene3D" id="3.30.1370.100">
    <property type="entry name" value="MutL, C-terminal domain, regulatory subdomain"/>
    <property type="match status" value="1"/>
</dbReference>
<dbReference type="InterPro" id="IPR014790">
    <property type="entry name" value="MutL_C"/>
</dbReference>
<dbReference type="Pfam" id="PF08676">
    <property type="entry name" value="MutL_C"/>
    <property type="match status" value="1"/>
</dbReference>
<evidence type="ECO:0008006" key="7">
    <source>
        <dbReference type="Google" id="ProtNLM"/>
    </source>
</evidence>
<accession>A0A835I6Y6</accession>
<dbReference type="InterPro" id="IPR014721">
    <property type="entry name" value="Ribsml_uS5_D2-typ_fold_subgr"/>
</dbReference>
<evidence type="ECO:0000313" key="6">
    <source>
        <dbReference type="Proteomes" id="UP000631114"/>
    </source>
</evidence>
<dbReference type="Gene3D" id="3.30.230.10">
    <property type="match status" value="1"/>
</dbReference>
<dbReference type="GO" id="GO:0006298">
    <property type="term" value="P:mismatch repair"/>
    <property type="evidence" value="ECO:0007669"/>
    <property type="project" value="InterPro"/>
</dbReference>
<dbReference type="SUPFAM" id="SSF118116">
    <property type="entry name" value="DNA mismatch repair protein MutL"/>
    <property type="match status" value="1"/>
</dbReference>
<comment type="caution">
    <text evidence="5">The sequence shown here is derived from an EMBL/GenBank/DDBJ whole genome shotgun (WGS) entry which is preliminary data.</text>
</comment>
<dbReference type="EMBL" id="JADFTS010000004">
    <property type="protein sequence ID" value="KAF9612376.1"/>
    <property type="molecule type" value="Genomic_DNA"/>
</dbReference>
<dbReference type="Proteomes" id="UP000631114">
    <property type="component" value="Unassembled WGS sequence"/>
</dbReference>
<gene>
    <name evidence="5" type="ORF">IFM89_039277</name>
</gene>
<dbReference type="GO" id="GO:0016887">
    <property type="term" value="F:ATP hydrolysis activity"/>
    <property type="evidence" value="ECO:0007669"/>
    <property type="project" value="InterPro"/>
</dbReference>
<evidence type="ECO:0000256" key="1">
    <source>
        <dbReference type="ARBA" id="ARBA00006082"/>
    </source>
</evidence>
<dbReference type="GO" id="GO:0140664">
    <property type="term" value="F:ATP-dependent DNA damage sensor activity"/>
    <property type="evidence" value="ECO:0007669"/>
    <property type="project" value="InterPro"/>
</dbReference>
<dbReference type="InterPro" id="IPR038973">
    <property type="entry name" value="MutL/Mlh/Pms-like"/>
</dbReference>
<evidence type="ECO:0000313" key="5">
    <source>
        <dbReference type="EMBL" id="KAF9612376.1"/>
    </source>
</evidence>
<dbReference type="InterPro" id="IPR042121">
    <property type="entry name" value="MutL_C_regsub"/>
</dbReference>
<dbReference type="GO" id="GO:0032300">
    <property type="term" value="C:mismatch repair complex"/>
    <property type="evidence" value="ECO:0007669"/>
    <property type="project" value="InterPro"/>
</dbReference>
<dbReference type="SUPFAM" id="SSF55874">
    <property type="entry name" value="ATPase domain of HSP90 chaperone/DNA topoisomerase II/histidine kinase"/>
    <property type="match status" value="1"/>
</dbReference>
<reference evidence="5 6" key="1">
    <citation type="submission" date="2020-10" db="EMBL/GenBank/DDBJ databases">
        <title>The Coptis chinensis genome and diversification of protoberbering-type alkaloids.</title>
        <authorList>
            <person name="Wang B."/>
            <person name="Shu S."/>
            <person name="Song C."/>
            <person name="Liu Y."/>
        </authorList>
    </citation>
    <scope>NUCLEOTIDE SEQUENCE [LARGE SCALE GENOMIC DNA]</scope>
    <source>
        <strain evidence="5">HL-2020</strain>
        <tissue evidence="5">Leaf</tissue>
    </source>
</reference>
<proteinExistence type="inferred from homology"/>
<dbReference type="SMART" id="SM00853">
    <property type="entry name" value="MutL_C"/>
    <property type="match status" value="1"/>
</dbReference>
<feature type="domain" description="DNA mismatch repair protein S5" evidence="4">
    <location>
        <begin position="250"/>
        <end position="391"/>
    </location>
</feature>
<feature type="domain" description="MutL C-terminal dimerisation" evidence="3">
    <location>
        <begin position="1105"/>
        <end position="1265"/>
    </location>
</feature>
<dbReference type="InterPro" id="IPR036890">
    <property type="entry name" value="HATPase_C_sf"/>
</dbReference>
<keyword evidence="6" id="KW-1185">Reference proteome</keyword>
<dbReference type="InterPro" id="IPR037198">
    <property type="entry name" value="MutL_C_sf"/>
</dbReference>
<dbReference type="InterPro" id="IPR042120">
    <property type="entry name" value="MutL_C_dimsub"/>
</dbReference>
<dbReference type="OrthoDB" id="429932at2759"/>
<dbReference type="Gene3D" id="3.30.1540.20">
    <property type="entry name" value="MutL, C-terminal domain, dimerisation subdomain"/>
    <property type="match status" value="1"/>
</dbReference>
<dbReference type="PANTHER" id="PTHR10073">
    <property type="entry name" value="DNA MISMATCH REPAIR PROTEIN MLH, PMS, MUTL"/>
    <property type="match status" value="1"/>
</dbReference>
<comment type="similarity">
    <text evidence="1">Belongs to the DNA mismatch repair MutL/HexB family.</text>
</comment>
<sequence>FPATFKKPNFSRFGVQMTSIKRLPKALYSSLRSNVVLFDLTRVVEELVYNSIDAASTKVNVAISVAAGYVKVEDDGCGITRDGLVLLGERYATSKFHCLAELDVPSENFGFRGEAISSLSDISLLEVTTKARGRPNGYRKIIKACILLLCIGCKCLYLGIDDNRQEMGTTVVVRDLFYNQPVRRKCMQSSNLVIFSWFSLGSPKKVLDSVKKCVLRVAIVHPQVSFRVTDIESVDEVLHTHPSASPLPLVSSGFGIDVSCLCELNFSKGIWELSGYISVPVDTCSMKDQTVPPLTLTYPDIDSRFVCKGPIHKLINNLADSYKCLDIWKGVSWLPIGKRSRTEACSAYILNLRGARSSYDLTFEPSKTTVEFKDWVPVLSFVEQAIRQFWRQIEPQGEPLGKADVISRKDEIWKKDDIILSPIKDICSAFEPEITKNKHRKQHDRDFLQKSSFSLEIAPDESDLLLHPKKYRRLELASDESDLLWCPKQHRRPSEEVRRNAEEVKGKEPIFHQADYTLQGILPTSWDAYSFRSTPVVSQEHSIRFRQNDNDLEPVEDSFLSSILTGRQISNNVLNESILGSSWGTDFVEDDGTMNGTSAERLQTRAYVDHKNEVLLIQRFPKDLKKPFLRRCSLLENASPLGNISADRQSYEIKRDDKFRIQRKQLDPDDVVDTVDSDQNIDVSCNTSLRNMFGQSSALSSQHTLTDLNVLSADFISPDLYDEVSFTEEIGILNSSPEQFRKRGSLRLSMGSARSLFSPYSPIATVSRKSDHFNDEYAANGNYTPCTTARSFRDREIYDELSSFADIQNSSIAEDRISSCTDIDLDPEYSVNICGSLSPGCQSTDSLTKRVGSYTKSAGNTDWLCLDMSVTSNTNNCAAPNPHSTSCNHEELMEQNPQNRGRYNFWKYTSRRSHSAPPFYKGKNKFSSIYNCITTTMDMELSSPNLQVFGDFQHSSQFYDVSQNHCEHSPSKESPQHSRTSVEMTPFRMEYIGDIQKGVVRFVPVLCESQITFEILCDWTLIVTMTCLIHYFLGDFISEEVDLKLSGMKWRDGHQQTAVEYETNRAHNLPEQIDILDISSGVLQLAGSSVVPESISKDCLKDAKILIQLDKKFIPVVAGMTLAVIDQHAADERIRLEEFRRKVLSGEGKSVSYLESEQDLVLPEAGFQLLQNYSEQIQKWGWICNVHAQGSGSFTKNLNLLNRQTSVATLLAVPCILGVNLSNNDLLEFLDQLAETDGSSTLPPSVVRVLNSKACRSAIMFGDALLPSECSLIIEELKQTSLCFQCAHGRPTTVPIVNLEALRKQIDNLNTWNVCSRQPWHGLVRHRPSLERARQRLIATGDQQGENFIPGLSFMNENITQPLEDVAVALGNDDNKEELEDASSRADEMNQAKVVKCSYAVNPSGDTKSWLNLIACSHNMLLQIHLDLIQTVYSLGDLFLSTKKLAGIS</sequence>
<name>A0A835I6Y6_9MAGN</name>
<dbReference type="SMART" id="SM01340">
    <property type="entry name" value="DNA_mis_repair"/>
    <property type="match status" value="1"/>
</dbReference>
<organism evidence="5 6">
    <name type="scientific">Coptis chinensis</name>
    <dbReference type="NCBI Taxonomy" id="261450"/>
    <lineage>
        <taxon>Eukaryota</taxon>
        <taxon>Viridiplantae</taxon>
        <taxon>Streptophyta</taxon>
        <taxon>Embryophyta</taxon>
        <taxon>Tracheophyta</taxon>
        <taxon>Spermatophyta</taxon>
        <taxon>Magnoliopsida</taxon>
        <taxon>Ranunculales</taxon>
        <taxon>Ranunculaceae</taxon>
        <taxon>Coptidoideae</taxon>
        <taxon>Coptis</taxon>
    </lineage>
</organism>
<evidence type="ECO:0000259" key="4">
    <source>
        <dbReference type="SMART" id="SM01340"/>
    </source>
</evidence>
<evidence type="ECO:0000259" key="3">
    <source>
        <dbReference type="SMART" id="SM00853"/>
    </source>
</evidence>
<dbReference type="InterPro" id="IPR013507">
    <property type="entry name" value="DNA_mismatch_S5_2-like"/>
</dbReference>
<keyword evidence="2" id="KW-0227">DNA damage</keyword>
<protein>
    <recommendedName>
        <fullName evidence="7">DNA mismatch repair protein MLH3</fullName>
    </recommendedName>
</protein>